<dbReference type="RefSeq" id="XP_056790762.1">
    <property type="nucleotide sequence ID" value="XM_056933221.1"/>
</dbReference>
<dbReference type="EMBL" id="JAPWDQ010000004">
    <property type="protein sequence ID" value="KAJ5488729.1"/>
    <property type="molecule type" value="Genomic_DNA"/>
</dbReference>
<evidence type="ECO:0000256" key="2">
    <source>
        <dbReference type="ARBA" id="ARBA00014286"/>
    </source>
</evidence>
<name>A0A9X0BXQ3_9EURO</name>
<dbReference type="InterPro" id="IPR051236">
    <property type="entry name" value="HAT_RTT109-like"/>
</dbReference>
<reference evidence="3" key="2">
    <citation type="journal article" date="2023" name="IMA Fungus">
        <title>Comparative genomic study of the Penicillium genus elucidates a diverse pangenome and 15 lateral gene transfer events.</title>
        <authorList>
            <person name="Petersen C."/>
            <person name="Sorensen T."/>
            <person name="Nielsen M.R."/>
            <person name="Sondergaard T.E."/>
            <person name="Sorensen J.L."/>
            <person name="Fitzpatrick D.A."/>
            <person name="Frisvad J.C."/>
            <person name="Nielsen K.L."/>
        </authorList>
    </citation>
    <scope>NUCLEOTIDE SEQUENCE</scope>
    <source>
        <strain evidence="3">IBT 30728</strain>
    </source>
</reference>
<dbReference type="GO" id="GO:0008081">
    <property type="term" value="F:phosphoric diester hydrolase activity"/>
    <property type="evidence" value="ECO:0007669"/>
    <property type="project" value="InterPro"/>
</dbReference>
<dbReference type="PANTHER" id="PTHR31571:SF1">
    <property type="entry name" value="ALTERED INHERITANCE OF MITOCHONDRIA PROTEIN 6"/>
    <property type="match status" value="1"/>
</dbReference>
<dbReference type="InterPro" id="IPR039559">
    <property type="entry name" value="AIM6_PI-PLC-like_dom"/>
</dbReference>
<proteinExistence type="inferred from homology"/>
<comment type="similarity">
    <text evidence="1">Belongs to the AIM6 family.</text>
</comment>
<dbReference type="Proteomes" id="UP001148312">
    <property type="component" value="Unassembled WGS sequence"/>
</dbReference>
<dbReference type="PANTHER" id="PTHR31571">
    <property type="entry name" value="ALTERED INHERITANCE OF MITOCHONDRIA PROTEIN 6"/>
    <property type="match status" value="1"/>
</dbReference>
<dbReference type="GO" id="GO:0006629">
    <property type="term" value="P:lipid metabolic process"/>
    <property type="evidence" value="ECO:0007669"/>
    <property type="project" value="InterPro"/>
</dbReference>
<reference evidence="3" key="1">
    <citation type="submission" date="2022-12" db="EMBL/GenBank/DDBJ databases">
        <authorList>
            <person name="Petersen C."/>
        </authorList>
    </citation>
    <scope>NUCLEOTIDE SEQUENCE</scope>
    <source>
        <strain evidence="3">IBT 30728</strain>
    </source>
</reference>
<keyword evidence="4" id="KW-1185">Reference proteome</keyword>
<dbReference type="GeneID" id="81623470"/>
<dbReference type="AlphaFoldDB" id="A0A9X0BXQ3"/>
<comment type="caution">
    <text evidence="3">The sequence shown here is derived from an EMBL/GenBank/DDBJ whole genome shotgun (WGS) entry which is preliminary data.</text>
</comment>
<protein>
    <recommendedName>
        <fullName evidence="2">Altered inheritance of mitochondria protein 6</fullName>
    </recommendedName>
</protein>
<dbReference type="InterPro" id="IPR017946">
    <property type="entry name" value="PLC-like_Pdiesterase_TIM-brl"/>
</dbReference>
<evidence type="ECO:0000256" key="1">
    <source>
        <dbReference type="ARBA" id="ARBA00008858"/>
    </source>
</evidence>
<gene>
    <name evidence="3" type="ORF">N7539_003619</name>
</gene>
<evidence type="ECO:0000313" key="4">
    <source>
        <dbReference type="Proteomes" id="UP001148312"/>
    </source>
</evidence>
<dbReference type="SUPFAM" id="SSF51695">
    <property type="entry name" value="PLC-like phosphodiesterases"/>
    <property type="match status" value="1"/>
</dbReference>
<evidence type="ECO:0000313" key="3">
    <source>
        <dbReference type="EMBL" id="KAJ5488729.1"/>
    </source>
</evidence>
<accession>A0A9X0BXQ3</accession>
<organism evidence="3 4">
    <name type="scientific">Penicillium diatomitis</name>
    <dbReference type="NCBI Taxonomy" id="2819901"/>
    <lineage>
        <taxon>Eukaryota</taxon>
        <taxon>Fungi</taxon>
        <taxon>Dikarya</taxon>
        <taxon>Ascomycota</taxon>
        <taxon>Pezizomycotina</taxon>
        <taxon>Eurotiomycetes</taxon>
        <taxon>Eurotiomycetidae</taxon>
        <taxon>Eurotiales</taxon>
        <taxon>Aspergillaceae</taxon>
        <taxon>Penicillium</taxon>
    </lineage>
</organism>
<dbReference type="CDD" id="cd08577">
    <property type="entry name" value="PI-PLCc_GDPD_SF_unchar3"/>
    <property type="match status" value="1"/>
</dbReference>
<sequence>MLGFIQFATIAVSIGIAFFPDKFLSHAVRSWSQIEFVIDTDDAAHWLVDFQTPGDVVPVGCHSHNDYWRTVPLFSALRAGCIGVEADVWLFNEELYVGHTPSSLAATRTLESMYIGPLVRILDYQNRRAESLRRGHAAPVGVYDTAPQQTLVLLIDLKTDGGVTWPVLQKQLAPLRERGYLTYFNGEKIVQGPITVVGTGNTPFDLVIANTTHKDVFFDAPLDKLVGTIKSPSKRVRRRVRPASRRSTDVGQGLSGTPEYIDAGTFNASNSYYASVSFRQAIALTWHMRLDDTKLEMLRNQIRIAHSHGLKVRYRGIPGWPRALRDYVWRILLREGVDILNVDDLAAATRMLRAGSGGHTWDSGLR</sequence>